<dbReference type="STRING" id="754476.Q7A_1726"/>
<evidence type="ECO:0000313" key="2">
    <source>
        <dbReference type="Proteomes" id="UP000009144"/>
    </source>
</evidence>
<sequence>MKKQQNSMKIWQSLETRDNFLVKPQMSVNNLIGINQLGVRNSM</sequence>
<dbReference type="HOGENOM" id="CLU_3235911_0_0_6"/>
<organism evidence="1 2">
    <name type="scientific">Methylophaga nitratireducenticrescens</name>
    <dbReference type="NCBI Taxonomy" id="754476"/>
    <lineage>
        <taxon>Bacteria</taxon>
        <taxon>Pseudomonadati</taxon>
        <taxon>Pseudomonadota</taxon>
        <taxon>Gammaproteobacteria</taxon>
        <taxon>Thiotrichales</taxon>
        <taxon>Piscirickettsiaceae</taxon>
        <taxon>Methylophaga</taxon>
    </lineage>
</organism>
<dbReference type="EMBL" id="CP003390">
    <property type="protein sequence ID" value="AFI84548.1"/>
    <property type="molecule type" value="Genomic_DNA"/>
</dbReference>
<dbReference type="Proteomes" id="UP000009144">
    <property type="component" value="Chromosome"/>
</dbReference>
<accession>I1XJH9</accession>
<protein>
    <submittedName>
        <fullName evidence="1">Uncharacterized protein</fullName>
    </submittedName>
</protein>
<keyword evidence="2" id="KW-1185">Reference proteome</keyword>
<proteinExistence type="predicted"/>
<evidence type="ECO:0000313" key="1">
    <source>
        <dbReference type="EMBL" id="AFI84548.1"/>
    </source>
</evidence>
<dbReference type="RefSeq" id="WP_014706920.1">
    <property type="nucleotide sequence ID" value="NC_017857.3"/>
</dbReference>
<name>I1XJH9_METNJ</name>
<dbReference type="AlphaFoldDB" id="I1XJH9"/>
<dbReference type="PATRIC" id="fig|754476.3.peg.1705"/>
<reference evidence="1 2" key="2">
    <citation type="journal article" date="2013" name="Int. J. Syst. Evol. Microbiol.">
        <title>Methylophaga nitratireducenticrescens sp. nov. and Methylophaga frappieri sp. nov., isolated from the biofilm of the methanol-fed denitrification system treating the seawater at the Montreal Biodome.</title>
        <authorList>
            <person name="Villeneuve C."/>
            <person name="Martineau C."/>
            <person name="Mauffrey F."/>
            <person name="Villemur R."/>
        </authorList>
    </citation>
    <scope>NUCLEOTIDE SEQUENCE [LARGE SCALE GENOMIC DNA]</scope>
    <source>
        <strain evidence="1 2">JAM1</strain>
    </source>
</reference>
<gene>
    <name evidence="1" type="ordered locus">Q7A_1726</name>
</gene>
<reference evidence="1 2" key="1">
    <citation type="journal article" date="2012" name="J. Bacteriol.">
        <title>Complete genome sequences of Methylophaga sp. strain JAM1 and Methylophaga sp. strain JAM7.</title>
        <authorList>
            <person name="Villeneuve C."/>
            <person name="Martineau C."/>
            <person name="Mauffrey F."/>
            <person name="Villemur R."/>
        </authorList>
    </citation>
    <scope>NUCLEOTIDE SEQUENCE [LARGE SCALE GENOMIC DNA]</scope>
    <source>
        <strain evidence="1 2">JAM1</strain>
    </source>
</reference>